<comment type="caution">
    <text evidence="2">The sequence shown here is derived from an EMBL/GenBank/DDBJ whole genome shotgun (WGS) entry which is preliminary data.</text>
</comment>
<proteinExistence type="predicted"/>
<dbReference type="EMBL" id="BPRE01000004">
    <property type="protein sequence ID" value="GJE75075.1"/>
    <property type="molecule type" value="Genomic_DNA"/>
</dbReference>
<feature type="transmembrane region" description="Helical" evidence="1">
    <location>
        <begin position="21"/>
        <end position="51"/>
    </location>
</feature>
<accession>A0ABQ4USC4</accession>
<dbReference type="Proteomes" id="UP001055093">
    <property type="component" value="Unassembled WGS sequence"/>
</dbReference>
<keyword evidence="1" id="KW-1133">Transmembrane helix</keyword>
<gene>
    <name evidence="2" type="ORF">BGCPKDLD_1652</name>
</gene>
<keyword evidence="1" id="KW-0812">Transmembrane</keyword>
<dbReference type="RefSeq" id="WP_171015398.1">
    <property type="nucleotide sequence ID" value="NZ_BPRE01000004.1"/>
</dbReference>
<name>A0ABQ4USC4_9HYPH</name>
<evidence type="ECO:0000256" key="1">
    <source>
        <dbReference type="SAM" id="Phobius"/>
    </source>
</evidence>
<evidence type="ECO:0000313" key="2">
    <source>
        <dbReference type="EMBL" id="GJE75075.1"/>
    </source>
</evidence>
<keyword evidence="1" id="KW-0472">Membrane</keyword>
<keyword evidence="3" id="KW-1185">Reference proteome</keyword>
<protein>
    <submittedName>
        <fullName evidence="2">Uncharacterized protein</fullName>
    </submittedName>
</protein>
<sequence>MQAVETVLDNPEKIEQPKDKLSILGLGLIGLGLIATAAWIGFLGWAAFYILQYLIL</sequence>
<evidence type="ECO:0000313" key="3">
    <source>
        <dbReference type="Proteomes" id="UP001055093"/>
    </source>
</evidence>
<reference evidence="2" key="1">
    <citation type="journal article" date="2021" name="Front. Microbiol.">
        <title>Comprehensive Comparative Genomics and Phenotyping of Methylobacterium Species.</title>
        <authorList>
            <person name="Alessa O."/>
            <person name="Ogura Y."/>
            <person name="Fujitani Y."/>
            <person name="Takami H."/>
            <person name="Hayashi T."/>
            <person name="Sahin N."/>
            <person name="Tani A."/>
        </authorList>
    </citation>
    <scope>NUCLEOTIDE SEQUENCE</scope>
    <source>
        <strain evidence="2">DSM 14458</strain>
    </source>
</reference>
<organism evidence="2 3">
    <name type="scientific">Methylorubrum suomiense</name>
    <dbReference type="NCBI Taxonomy" id="144191"/>
    <lineage>
        <taxon>Bacteria</taxon>
        <taxon>Pseudomonadati</taxon>
        <taxon>Pseudomonadota</taxon>
        <taxon>Alphaproteobacteria</taxon>
        <taxon>Hyphomicrobiales</taxon>
        <taxon>Methylobacteriaceae</taxon>
        <taxon>Methylorubrum</taxon>
    </lineage>
</organism>
<reference evidence="2" key="2">
    <citation type="submission" date="2021-08" db="EMBL/GenBank/DDBJ databases">
        <authorList>
            <person name="Tani A."/>
            <person name="Ola A."/>
            <person name="Ogura Y."/>
            <person name="Katsura K."/>
            <person name="Hayashi T."/>
        </authorList>
    </citation>
    <scope>NUCLEOTIDE SEQUENCE</scope>
    <source>
        <strain evidence="2">DSM 14458</strain>
    </source>
</reference>